<reference evidence="3 4" key="1">
    <citation type="journal article" date="2021" name="Commun. Biol.">
        <title>The genome of Shorea leprosula (Dipterocarpaceae) highlights the ecological relevance of drought in aseasonal tropical rainforests.</title>
        <authorList>
            <person name="Ng K.K.S."/>
            <person name="Kobayashi M.J."/>
            <person name="Fawcett J.A."/>
            <person name="Hatakeyama M."/>
            <person name="Paape T."/>
            <person name="Ng C.H."/>
            <person name="Ang C.C."/>
            <person name="Tnah L.H."/>
            <person name="Lee C.T."/>
            <person name="Nishiyama T."/>
            <person name="Sese J."/>
            <person name="O'Brien M.J."/>
            <person name="Copetti D."/>
            <person name="Mohd Noor M.I."/>
            <person name="Ong R.C."/>
            <person name="Putra M."/>
            <person name="Sireger I.Z."/>
            <person name="Indrioko S."/>
            <person name="Kosugi Y."/>
            <person name="Izuno A."/>
            <person name="Isagi Y."/>
            <person name="Lee S.L."/>
            <person name="Shimizu K.K."/>
        </authorList>
    </citation>
    <scope>NUCLEOTIDE SEQUENCE [LARGE SCALE GENOMIC DNA]</scope>
    <source>
        <strain evidence="3">214</strain>
    </source>
</reference>
<feature type="transmembrane region" description="Helical" evidence="1">
    <location>
        <begin position="29"/>
        <end position="50"/>
    </location>
</feature>
<evidence type="ECO:0000313" key="3">
    <source>
        <dbReference type="EMBL" id="GKV51659.1"/>
    </source>
</evidence>
<comment type="caution">
    <text evidence="3">The sequence shown here is derived from an EMBL/GenBank/DDBJ whole genome shotgun (WGS) entry which is preliminary data.</text>
</comment>
<evidence type="ECO:0000313" key="2">
    <source>
        <dbReference type="EMBL" id="GKV40652.1"/>
    </source>
</evidence>
<organism evidence="3 4">
    <name type="scientific">Rubroshorea leprosula</name>
    <dbReference type="NCBI Taxonomy" id="152421"/>
    <lineage>
        <taxon>Eukaryota</taxon>
        <taxon>Viridiplantae</taxon>
        <taxon>Streptophyta</taxon>
        <taxon>Embryophyta</taxon>
        <taxon>Tracheophyta</taxon>
        <taxon>Spermatophyta</taxon>
        <taxon>Magnoliopsida</taxon>
        <taxon>eudicotyledons</taxon>
        <taxon>Gunneridae</taxon>
        <taxon>Pentapetalae</taxon>
        <taxon>rosids</taxon>
        <taxon>malvids</taxon>
        <taxon>Malvales</taxon>
        <taxon>Dipterocarpaceae</taxon>
        <taxon>Rubroshorea</taxon>
    </lineage>
</organism>
<keyword evidence="4" id="KW-1185">Reference proteome</keyword>
<keyword evidence="1" id="KW-0812">Transmembrane</keyword>
<dbReference type="Proteomes" id="UP001054252">
    <property type="component" value="Unassembled WGS sequence"/>
</dbReference>
<name>A0AAV5MRA1_9ROSI</name>
<proteinExistence type="predicted"/>
<dbReference type="EMBL" id="BPVZ01000143">
    <property type="protein sequence ID" value="GKV40652.1"/>
    <property type="molecule type" value="Genomic_DNA"/>
</dbReference>
<dbReference type="EMBL" id="BPVZ01000524">
    <property type="protein sequence ID" value="GKV51659.1"/>
    <property type="molecule type" value="Genomic_DNA"/>
</dbReference>
<dbReference type="AlphaFoldDB" id="A0AAV5MRA1"/>
<accession>A0AAV5MRA1</accession>
<protein>
    <submittedName>
        <fullName evidence="3">Uncharacterized protein</fullName>
    </submittedName>
</protein>
<evidence type="ECO:0000313" key="4">
    <source>
        <dbReference type="Proteomes" id="UP001054252"/>
    </source>
</evidence>
<sequence>MWKGVGDGEIKRKEPTIVEGEGERRWLPVAFWVGVGLGLALMGSLLRFGLGL</sequence>
<keyword evidence="1" id="KW-1133">Transmembrane helix</keyword>
<evidence type="ECO:0000256" key="1">
    <source>
        <dbReference type="SAM" id="Phobius"/>
    </source>
</evidence>
<gene>
    <name evidence="2" type="ORF">SLEP1_g48261</name>
    <name evidence="3" type="ORF">SLEP1_g58292</name>
</gene>
<keyword evidence="1" id="KW-0472">Membrane</keyword>